<proteinExistence type="predicted"/>
<keyword evidence="1" id="KW-0732">Signal</keyword>
<dbReference type="EMBL" id="WIGM01000341">
    <property type="protein sequence ID" value="KAF6828340.1"/>
    <property type="molecule type" value="Genomic_DNA"/>
</dbReference>
<feature type="signal peptide" evidence="1">
    <location>
        <begin position="1"/>
        <end position="20"/>
    </location>
</feature>
<gene>
    <name evidence="3" type="ORF">CMUS01_08630</name>
</gene>
<dbReference type="InterPro" id="IPR055560">
    <property type="entry name" value="DUF7136"/>
</dbReference>
<protein>
    <recommendedName>
        <fullName evidence="2">DUF7136 domain-containing protein</fullName>
    </recommendedName>
</protein>
<evidence type="ECO:0000313" key="4">
    <source>
        <dbReference type="Proteomes" id="UP000639643"/>
    </source>
</evidence>
<dbReference type="OrthoDB" id="4490227at2759"/>
<evidence type="ECO:0000313" key="3">
    <source>
        <dbReference type="EMBL" id="KAF6828340.1"/>
    </source>
</evidence>
<dbReference type="Proteomes" id="UP000639643">
    <property type="component" value="Unassembled WGS sequence"/>
</dbReference>
<accession>A0A8H6KBL6</accession>
<feature type="chain" id="PRO_5034604415" description="DUF7136 domain-containing protein" evidence="1">
    <location>
        <begin position="21"/>
        <end position="289"/>
    </location>
</feature>
<dbReference type="Pfam" id="PF23584">
    <property type="entry name" value="DUF7136"/>
    <property type="match status" value="1"/>
</dbReference>
<organism evidence="3 4">
    <name type="scientific">Colletotrichum musicola</name>
    <dbReference type="NCBI Taxonomy" id="2175873"/>
    <lineage>
        <taxon>Eukaryota</taxon>
        <taxon>Fungi</taxon>
        <taxon>Dikarya</taxon>
        <taxon>Ascomycota</taxon>
        <taxon>Pezizomycotina</taxon>
        <taxon>Sordariomycetes</taxon>
        <taxon>Hypocreomycetidae</taxon>
        <taxon>Glomerellales</taxon>
        <taxon>Glomerellaceae</taxon>
        <taxon>Colletotrichum</taxon>
        <taxon>Colletotrichum orchidearum species complex</taxon>
    </lineage>
</organism>
<evidence type="ECO:0000256" key="1">
    <source>
        <dbReference type="SAM" id="SignalP"/>
    </source>
</evidence>
<evidence type="ECO:0000259" key="2">
    <source>
        <dbReference type="Pfam" id="PF23584"/>
    </source>
</evidence>
<comment type="caution">
    <text evidence="3">The sequence shown here is derived from an EMBL/GenBank/DDBJ whole genome shotgun (WGS) entry which is preliminary data.</text>
</comment>
<sequence>MLLRFFSFLITFSFAALAQAERRLPANVQADLLFPRHNETYVPTQRFPIVMGFQNLDAVSPFEIRLRLDVYSLSAWKDGDPALWQDVPLGISDDVFLDKVGPNPPKQFLYYPTINMTNGTTDTFEIRWGITIKKRCFGNSSMEDGGDGWSSGIDNYSVRHIVFNTAPGGQSPDVAATLDACPEGGENTTPAIRVTDIRKTSFGRYQCPVFETDVQPARCAYRDVAQEVAANVSADIKKRIGCDEGTWQNITAPCVPKEGGTASLAGLQMGLVSWATVSGLALVAFYHII</sequence>
<name>A0A8H6KBL6_9PEZI</name>
<feature type="domain" description="DUF7136" evidence="2">
    <location>
        <begin position="25"/>
        <end position="241"/>
    </location>
</feature>
<reference evidence="3" key="1">
    <citation type="journal article" date="2020" name="Phytopathology">
        <title>Genome Sequence Resources of Colletotrichum truncatum, C. plurivorum, C. musicola, and C. sojae: Four Species Pathogenic to Soybean (Glycine max).</title>
        <authorList>
            <person name="Rogerio F."/>
            <person name="Boufleur T.R."/>
            <person name="Ciampi-Guillardi M."/>
            <person name="Sukno S.A."/>
            <person name="Thon M.R."/>
            <person name="Massola Junior N.S."/>
            <person name="Baroncelli R."/>
        </authorList>
    </citation>
    <scope>NUCLEOTIDE SEQUENCE</scope>
    <source>
        <strain evidence="3">LFN0074</strain>
    </source>
</reference>
<keyword evidence="4" id="KW-1185">Reference proteome</keyword>
<dbReference type="AlphaFoldDB" id="A0A8H6KBL6"/>